<keyword evidence="2" id="KW-1185">Reference proteome</keyword>
<organism evidence="1 2">
    <name type="scientific">Arctium lappa</name>
    <name type="common">Greater burdock</name>
    <name type="synonym">Lappa major</name>
    <dbReference type="NCBI Taxonomy" id="4217"/>
    <lineage>
        <taxon>Eukaryota</taxon>
        <taxon>Viridiplantae</taxon>
        <taxon>Streptophyta</taxon>
        <taxon>Embryophyta</taxon>
        <taxon>Tracheophyta</taxon>
        <taxon>Spermatophyta</taxon>
        <taxon>Magnoliopsida</taxon>
        <taxon>eudicotyledons</taxon>
        <taxon>Gunneridae</taxon>
        <taxon>Pentapetalae</taxon>
        <taxon>asterids</taxon>
        <taxon>campanulids</taxon>
        <taxon>Asterales</taxon>
        <taxon>Asteraceae</taxon>
        <taxon>Carduoideae</taxon>
        <taxon>Cardueae</taxon>
        <taxon>Arctiinae</taxon>
        <taxon>Arctium</taxon>
    </lineage>
</organism>
<reference evidence="1 2" key="2">
    <citation type="journal article" date="2022" name="Mol. Ecol. Resour.">
        <title>The genomes of chicory, endive, great burdock and yacon provide insights into Asteraceae paleo-polyploidization history and plant inulin production.</title>
        <authorList>
            <person name="Fan W."/>
            <person name="Wang S."/>
            <person name="Wang H."/>
            <person name="Wang A."/>
            <person name="Jiang F."/>
            <person name="Liu H."/>
            <person name="Zhao H."/>
            <person name="Xu D."/>
            <person name="Zhang Y."/>
        </authorList>
    </citation>
    <scope>NUCLEOTIDE SEQUENCE [LARGE SCALE GENOMIC DNA]</scope>
    <source>
        <strain evidence="2">cv. Niubang</strain>
    </source>
</reference>
<accession>A0ACB8ZYR5</accession>
<dbReference type="Proteomes" id="UP001055879">
    <property type="component" value="Linkage Group LG09"/>
</dbReference>
<evidence type="ECO:0000313" key="2">
    <source>
        <dbReference type="Proteomes" id="UP001055879"/>
    </source>
</evidence>
<proteinExistence type="predicted"/>
<evidence type="ECO:0000313" key="1">
    <source>
        <dbReference type="EMBL" id="KAI3702446.1"/>
    </source>
</evidence>
<comment type="caution">
    <text evidence="1">The sequence shown here is derived from an EMBL/GenBank/DDBJ whole genome shotgun (WGS) entry which is preliminary data.</text>
</comment>
<dbReference type="EMBL" id="CM042055">
    <property type="protein sequence ID" value="KAI3702446.1"/>
    <property type="molecule type" value="Genomic_DNA"/>
</dbReference>
<sequence>MASATLLIENGSVQRSPRGGDVVDALVVMVSATFVADATCPNEAPVHCGGNVVGGDCGSGGGRGCIKSDIRGVGKQGATINNKKTGLEAWVVMLFPTTGEEDR</sequence>
<gene>
    <name evidence="1" type="ORF">L6452_28184</name>
</gene>
<protein>
    <submittedName>
        <fullName evidence="1">Uncharacterized protein</fullName>
    </submittedName>
</protein>
<name>A0ACB8ZYR5_ARCLA</name>
<reference evidence="2" key="1">
    <citation type="journal article" date="2022" name="Mol. Ecol. Resour.">
        <title>The genomes of chicory, endive, great burdock and yacon provide insights into Asteraceae palaeo-polyploidization history and plant inulin production.</title>
        <authorList>
            <person name="Fan W."/>
            <person name="Wang S."/>
            <person name="Wang H."/>
            <person name="Wang A."/>
            <person name="Jiang F."/>
            <person name="Liu H."/>
            <person name="Zhao H."/>
            <person name="Xu D."/>
            <person name="Zhang Y."/>
        </authorList>
    </citation>
    <scope>NUCLEOTIDE SEQUENCE [LARGE SCALE GENOMIC DNA]</scope>
    <source>
        <strain evidence="2">cv. Niubang</strain>
    </source>
</reference>